<dbReference type="Proteomes" id="UP000507470">
    <property type="component" value="Unassembled WGS sequence"/>
</dbReference>
<proteinExistence type="predicted"/>
<dbReference type="InterPro" id="IPR036734">
    <property type="entry name" value="Neur_chan_lig-bd_sf"/>
</dbReference>
<feature type="domain" description="Neurotransmitter-gated ion-channel ligand-binding" evidence="6">
    <location>
        <begin position="135"/>
        <end position="333"/>
    </location>
</feature>
<dbReference type="InterPro" id="IPR036719">
    <property type="entry name" value="Neuro-gated_channel_TM_sf"/>
</dbReference>
<dbReference type="InterPro" id="IPR038050">
    <property type="entry name" value="Neuro_actylchol_rec"/>
</dbReference>
<reference evidence="8 9" key="1">
    <citation type="submission" date="2020-06" db="EMBL/GenBank/DDBJ databases">
        <authorList>
            <person name="Li R."/>
            <person name="Bekaert M."/>
        </authorList>
    </citation>
    <scope>NUCLEOTIDE SEQUENCE [LARGE SCALE GENOMIC DNA]</scope>
    <source>
        <strain evidence="9">wild</strain>
    </source>
</reference>
<dbReference type="EMBL" id="CACVKT020008219">
    <property type="protein sequence ID" value="CAC5413744.1"/>
    <property type="molecule type" value="Genomic_DNA"/>
</dbReference>
<evidence type="ECO:0000256" key="1">
    <source>
        <dbReference type="ARBA" id="ARBA00004141"/>
    </source>
</evidence>
<dbReference type="SUPFAM" id="SSF63712">
    <property type="entry name" value="Nicotinic receptor ligand binding domain-like"/>
    <property type="match status" value="1"/>
</dbReference>
<keyword evidence="9" id="KW-1185">Reference proteome</keyword>
<feature type="transmembrane region" description="Helical" evidence="5">
    <location>
        <begin position="365"/>
        <end position="382"/>
    </location>
</feature>
<accession>A0A6J8DYV0</accession>
<keyword evidence="2 5" id="KW-0812">Transmembrane</keyword>
<gene>
    <name evidence="8" type="ORF">MCOR_46609</name>
</gene>
<dbReference type="InterPro" id="IPR006029">
    <property type="entry name" value="Neurotrans-gated_channel_TM"/>
</dbReference>
<dbReference type="Gene3D" id="2.70.170.10">
    <property type="entry name" value="Neurotransmitter-gated ion-channel ligand-binding domain"/>
    <property type="match status" value="1"/>
</dbReference>
<evidence type="ECO:0000313" key="8">
    <source>
        <dbReference type="EMBL" id="CAC5413744.1"/>
    </source>
</evidence>
<protein>
    <recommendedName>
        <fullName evidence="10">CHRNN</fullName>
    </recommendedName>
</protein>
<sequence length="545" mass="62335">MVYLPRLIRLRIIERDGPLVQCCNNLQRLIRLRIIERDVGIHAPLLTIIRLNIVERDVGIYNHLLTLIRLRIIERGDGTYNHLQRLIRLRLIERVDGTYNHLQRLIRLRLIERYVCVPTVWGSYTFALEDSLRTTYLDTGYNTFVRPLANVEVTIALNLITLNSLSISDQTMSIAGYLTMTWSDERLDWSSDPTYSSSIPAIYSNENYVWRPALIIENSVKDISVISDENILMRLESTGNITWTPSGIYVTHCETDVTFYPFDTQECDVTVSTWGYTSIEITLFIASEAVRLSYYKENGEWSYEGFTTTSATNTREGSSTPQVSFKLRFKRRPAFHVLNSLIPMVLLALLSSIVFKLPPDSGEKMGYTLTVLLAYAVYLTIISDDLPSTSNSTAILTIYLLLVLALGVCYLLTPKSLGVLSVIITIYVLDCHHKDEDVPVPKWLTRLSTGCLAKFACWKDYKCLCGRRVYPDGNRRGYPKETEMKGNHSDEKRASFNDKECKHDSLTWKDICHILDAFFLRVYLIIIVVMTVLLLLALVIGYVVK</sequence>
<dbReference type="PRINTS" id="PR00252">
    <property type="entry name" value="NRIONCHANNEL"/>
</dbReference>
<dbReference type="CDD" id="cd19051">
    <property type="entry name" value="LGIC_TM_cation"/>
    <property type="match status" value="1"/>
</dbReference>
<evidence type="ECO:0000313" key="9">
    <source>
        <dbReference type="Proteomes" id="UP000507470"/>
    </source>
</evidence>
<dbReference type="AlphaFoldDB" id="A0A6J8DYV0"/>
<organism evidence="8 9">
    <name type="scientific">Mytilus coruscus</name>
    <name type="common">Sea mussel</name>
    <dbReference type="NCBI Taxonomy" id="42192"/>
    <lineage>
        <taxon>Eukaryota</taxon>
        <taxon>Metazoa</taxon>
        <taxon>Spiralia</taxon>
        <taxon>Lophotrochozoa</taxon>
        <taxon>Mollusca</taxon>
        <taxon>Bivalvia</taxon>
        <taxon>Autobranchia</taxon>
        <taxon>Pteriomorphia</taxon>
        <taxon>Mytilida</taxon>
        <taxon>Mytiloidea</taxon>
        <taxon>Mytilidae</taxon>
        <taxon>Mytilinae</taxon>
        <taxon>Mytilus</taxon>
    </lineage>
</organism>
<dbReference type="Pfam" id="PF02932">
    <property type="entry name" value="Neur_chan_memb"/>
    <property type="match status" value="1"/>
</dbReference>
<evidence type="ECO:0000256" key="4">
    <source>
        <dbReference type="ARBA" id="ARBA00023136"/>
    </source>
</evidence>
<dbReference type="CDD" id="cd18989">
    <property type="entry name" value="LGIC_ECD_cation"/>
    <property type="match status" value="1"/>
</dbReference>
<feature type="transmembrane region" description="Helical" evidence="5">
    <location>
        <begin position="394"/>
        <end position="413"/>
    </location>
</feature>
<dbReference type="Pfam" id="PF02931">
    <property type="entry name" value="Neur_chan_LBD"/>
    <property type="match status" value="1"/>
</dbReference>
<feature type="transmembrane region" description="Helical" evidence="5">
    <location>
        <begin position="523"/>
        <end position="544"/>
    </location>
</feature>
<evidence type="ECO:0008006" key="10">
    <source>
        <dbReference type="Google" id="ProtNLM"/>
    </source>
</evidence>
<dbReference type="GO" id="GO:0016020">
    <property type="term" value="C:membrane"/>
    <property type="evidence" value="ECO:0007669"/>
    <property type="project" value="UniProtKB-SubCell"/>
</dbReference>
<dbReference type="GO" id="GO:0004888">
    <property type="term" value="F:transmembrane signaling receptor activity"/>
    <property type="evidence" value="ECO:0007669"/>
    <property type="project" value="InterPro"/>
</dbReference>
<feature type="domain" description="Neurotransmitter-gated ion-channel transmembrane" evidence="7">
    <location>
        <begin position="341"/>
        <end position="474"/>
    </location>
</feature>
<evidence type="ECO:0000259" key="6">
    <source>
        <dbReference type="Pfam" id="PF02931"/>
    </source>
</evidence>
<dbReference type="InterPro" id="IPR006201">
    <property type="entry name" value="Neur_channel"/>
</dbReference>
<keyword evidence="3 5" id="KW-1133">Transmembrane helix</keyword>
<evidence type="ECO:0000256" key="2">
    <source>
        <dbReference type="ARBA" id="ARBA00022692"/>
    </source>
</evidence>
<evidence type="ECO:0000259" key="7">
    <source>
        <dbReference type="Pfam" id="PF02932"/>
    </source>
</evidence>
<name>A0A6J8DYV0_MYTCO</name>
<evidence type="ECO:0000256" key="3">
    <source>
        <dbReference type="ARBA" id="ARBA00022989"/>
    </source>
</evidence>
<evidence type="ECO:0000256" key="5">
    <source>
        <dbReference type="SAM" id="Phobius"/>
    </source>
</evidence>
<dbReference type="OrthoDB" id="6160691at2759"/>
<feature type="transmembrane region" description="Helical" evidence="5">
    <location>
        <begin position="334"/>
        <end position="353"/>
    </location>
</feature>
<dbReference type="GO" id="GO:0005230">
    <property type="term" value="F:extracellular ligand-gated monoatomic ion channel activity"/>
    <property type="evidence" value="ECO:0007669"/>
    <property type="project" value="InterPro"/>
</dbReference>
<dbReference type="PANTHER" id="PTHR18945">
    <property type="entry name" value="NEUROTRANSMITTER GATED ION CHANNEL"/>
    <property type="match status" value="1"/>
</dbReference>
<dbReference type="SUPFAM" id="SSF90112">
    <property type="entry name" value="Neurotransmitter-gated ion-channel transmembrane pore"/>
    <property type="match status" value="1"/>
</dbReference>
<comment type="subcellular location">
    <subcellularLocation>
        <location evidence="1">Membrane</location>
        <topology evidence="1">Multi-pass membrane protein</topology>
    </subcellularLocation>
</comment>
<keyword evidence="4 5" id="KW-0472">Membrane</keyword>
<dbReference type="InterPro" id="IPR006202">
    <property type="entry name" value="Neur_chan_lig-bd"/>
</dbReference>
<dbReference type="Gene3D" id="1.20.58.390">
    <property type="entry name" value="Neurotransmitter-gated ion-channel transmembrane domain"/>
    <property type="match status" value="1"/>
</dbReference>